<dbReference type="EMBL" id="BOOO01000006">
    <property type="protein sequence ID" value="GII27931.1"/>
    <property type="molecule type" value="Genomic_DNA"/>
</dbReference>
<proteinExistence type="predicted"/>
<protein>
    <submittedName>
        <fullName evidence="2">Uncharacterized protein</fullName>
    </submittedName>
</protein>
<evidence type="ECO:0000313" key="2">
    <source>
        <dbReference type="EMBL" id="GII27931.1"/>
    </source>
</evidence>
<dbReference type="AlphaFoldDB" id="A0A8J3TLE6"/>
<organism evidence="2 3">
    <name type="scientific">Planotetraspora mira</name>
    <dbReference type="NCBI Taxonomy" id="58121"/>
    <lineage>
        <taxon>Bacteria</taxon>
        <taxon>Bacillati</taxon>
        <taxon>Actinomycetota</taxon>
        <taxon>Actinomycetes</taxon>
        <taxon>Streptosporangiales</taxon>
        <taxon>Streptosporangiaceae</taxon>
        <taxon>Planotetraspora</taxon>
    </lineage>
</organism>
<reference evidence="2 3" key="1">
    <citation type="submission" date="2021-01" db="EMBL/GenBank/DDBJ databases">
        <title>Whole genome shotgun sequence of Planotetraspora mira NBRC 15435.</title>
        <authorList>
            <person name="Komaki H."/>
            <person name="Tamura T."/>
        </authorList>
    </citation>
    <scope>NUCLEOTIDE SEQUENCE [LARGE SCALE GENOMIC DNA]</scope>
    <source>
        <strain evidence="2 3">NBRC 15435</strain>
    </source>
</reference>
<comment type="caution">
    <text evidence="2">The sequence shown here is derived from an EMBL/GenBank/DDBJ whole genome shotgun (WGS) entry which is preliminary data.</text>
</comment>
<evidence type="ECO:0000256" key="1">
    <source>
        <dbReference type="SAM" id="MobiDB-lite"/>
    </source>
</evidence>
<sequence length="117" mass="12447">MAAKNYGADTDDGYRIDDPSPEAIAVLIAELHPADNTFVTIKPDGGSPAWCASVSLIGEDLYQIEYREGGELSITTYADPDEVVDDVIQWLETRGDPTSAPGPRESVPSPGVPGLDL</sequence>
<evidence type="ECO:0000313" key="3">
    <source>
        <dbReference type="Proteomes" id="UP000650628"/>
    </source>
</evidence>
<name>A0A8J3TLE6_9ACTN</name>
<keyword evidence="3" id="KW-1185">Reference proteome</keyword>
<accession>A0A8J3TLE6</accession>
<gene>
    <name evidence="2" type="ORF">Pmi06nite_13730</name>
</gene>
<feature type="region of interest" description="Disordered" evidence="1">
    <location>
        <begin position="92"/>
        <end position="117"/>
    </location>
</feature>
<dbReference type="RefSeq" id="WP_203952000.1">
    <property type="nucleotide sequence ID" value="NZ_BOOO01000006.1"/>
</dbReference>
<dbReference type="Proteomes" id="UP000650628">
    <property type="component" value="Unassembled WGS sequence"/>
</dbReference>